<dbReference type="GO" id="GO:0016020">
    <property type="term" value="C:membrane"/>
    <property type="evidence" value="ECO:0007669"/>
    <property type="project" value="UniProtKB-SubCell"/>
</dbReference>
<proteinExistence type="predicted"/>
<dbReference type="Pfam" id="PF10292">
    <property type="entry name" value="7TM_GPCR_Srab"/>
    <property type="match status" value="1"/>
</dbReference>
<organism evidence="6 7">
    <name type="scientific">Dictyocaulus viviparus</name>
    <name type="common">Bovine lungworm</name>
    <dbReference type="NCBI Taxonomy" id="29172"/>
    <lineage>
        <taxon>Eukaryota</taxon>
        <taxon>Metazoa</taxon>
        <taxon>Ecdysozoa</taxon>
        <taxon>Nematoda</taxon>
        <taxon>Chromadorea</taxon>
        <taxon>Rhabditida</taxon>
        <taxon>Rhabditina</taxon>
        <taxon>Rhabditomorpha</taxon>
        <taxon>Strongyloidea</taxon>
        <taxon>Metastrongylidae</taxon>
        <taxon>Dictyocaulus</taxon>
    </lineage>
</organism>
<dbReference type="OrthoDB" id="5853718at2759"/>
<keyword evidence="3 5" id="KW-1133">Transmembrane helix</keyword>
<feature type="transmembrane region" description="Helical" evidence="5">
    <location>
        <begin position="58"/>
        <end position="84"/>
    </location>
</feature>
<dbReference type="EMBL" id="KN716283">
    <property type="protein sequence ID" value="KJH48035.1"/>
    <property type="molecule type" value="Genomic_DNA"/>
</dbReference>
<feature type="transmembrane region" description="Helical" evidence="5">
    <location>
        <begin position="189"/>
        <end position="209"/>
    </location>
</feature>
<keyword evidence="7" id="KW-1185">Reference proteome</keyword>
<dbReference type="AlphaFoldDB" id="A0A0D8XU37"/>
<reference evidence="7" key="2">
    <citation type="journal article" date="2016" name="Sci. Rep.">
        <title>Dictyocaulus viviparus genome, variome and transcriptome elucidate lungworm biology and support future intervention.</title>
        <authorList>
            <person name="McNulty S.N."/>
            <person name="Strube C."/>
            <person name="Rosa B.A."/>
            <person name="Martin J.C."/>
            <person name="Tyagi R."/>
            <person name="Choi Y.J."/>
            <person name="Wang Q."/>
            <person name="Hallsworth Pepin K."/>
            <person name="Zhang X."/>
            <person name="Ozersky P."/>
            <person name="Wilson R.K."/>
            <person name="Sternberg P.W."/>
            <person name="Gasser R.B."/>
            <person name="Mitreva M."/>
        </authorList>
    </citation>
    <scope>NUCLEOTIDE SEQUENCE [LARGE SCALE GENOMIC DNA]</scope>
    <source>
        <strain evidence="7">HannoverDv2000</strain>
    </source>
</reference>
<keyword evidence="2 5" id="KW-0812">Transmembrane</keyword>
<dbReference type="PANTHER" id="PTHR23128">
    <property type="entry name" value="SERPENTINE RECEPTOR, CLASS E (EPSILON)-RELATED"/>
    <property type="match status" value="1"/>
</dbReference>
<feature type="transmembrane region" description="Helical" evidence="5">
    <location>
        <begin position="20"/>
        <end position="46"/>
    </location>
</feature>
<accession>A0A0D8XU37</accession>
<feature type="transmembrane region" description="Helical" evidence="5">
    <location>
        <begin position="104"/>
        <end position="122"/>
    </location>
</feature>
<dbReference type="Proteomes" id="UP000053766">
    <property type="component" value="Unassembled WGS sequence"/>
</dbReference>
<feature type="transmembrane region" description="Helical" evidence="5">
    <location>
        <begin position="143"/>
        <end position="160"/>
    </location>
</feature>
<dbReference type="PANTHER" id="PTHR23128:SF132">
    <property type="entry name" value="SERPENTINE RECEPTOR, CLASS E (EPSILON)-RELATED"/>
    <property type="match status" value="1"/>
</dbReference>
<evidence type="ECO:0000256" key="4">
    <source>
        <dbReference type="ARBA" id="ARBA00023136"/>
    </source>
</evidence>
<reference evidence="6 7" key="1">
    <citation type="submission" date="2013-11" db="EMBL/GenBank/DDBJ databases">
        <title>Draft genome of the bovine lungworm Dictyocaulus viviparus.</title>
        <authorList>
            <person name="Mitreva M."/>
        </authorList>
    </citation>
    <scope>NUCLEOTIDE SEQUENCE [LARGE SCALE GENOMIC DNA]</scope>
    <source>
        <strain evidence="6 7">HannoverDv2000</strain>
    </source>
</reference>
<evidence type="ECO:0000256" key="5">
    <source>
        <dbReference type="SAM" id="Phobius"/>
    </source>
</evidence>
<feature type="transmembrane region" description="Helical" evidence="5">
    <location>
        <begin position="242"/>
        <end position="260"/>
    </location>
</feature>
<evidence type="ECO:0008006" key="8">
    <source>
        <dbReference type="Google" id="ProtNLM"/>
    </source>
</evidence>
<evidence type="ECO:0000313" key="6">
    <source>
        <dbReference type="EMBL" id="KJH48035.1"/>
    </source>
</evidence>
<dbReference type="InterPro" id="IPR019408">
    <property type="entry name" value="7TM_GPCR_serpentine_rcpt_Srab"/>
</dbReference>
<protein>
    <recommendedName>
        <fullName evidence="8">G-protein coupled receptors family 1 profile domain-containing protein</fullName>
    </recommendedName>
</protein>
<sequence>MYDDYITIERMSRYHSLASVLFLCIFEVLILFGSFLLNVLFLCLLLQYSVFHIHLRIICLHITSAVTLLTGYSLIRSMIILHQFHDNSIVTQTSDSSCCFFDQVIPTCFCLLFITFPLILVIERGIATEKVRGYEDFHFPSGMMRFCLVFWIPVVVWLIGNSFSFPMPSSVLSCELQTIGERSPIQRSVWYLLAAFFNLIFSMMFRGLATKNQRHEVESITSERSRYTLSHRFQLRENSRTCSFLISLQGLICLTFLALYAIDFTVTEHLSHTDDVYVLLFRRVCFEKLYCLMSFIMLIE</sequence>
<keyword evidence="4 5" id="KW-0472">Membrane</keyword>
<evidence type="ECO:0000256" key="2">
    <source>
        <dbReference type="ARBA" id="ARBA00022692"/>
    </source>
</evidence>
<evidence type="ECO:0000256" key="3">
    <source>
        <dbReference type="ARBA" id="ARBA00022989"/>
    </source>
</evidence>
<comment type="subcellular location">
    <subcellularLocation>
        <location evidence="1">Membrane</location>
        <topology evidence="1">Multi-pass membrane protein</topology>
    </subcellularLocation>
</comment>
<evidence type="ECO:0000256" key="1">
    <source>
        <dbReference type="ARBA" id="ARBA00004141"/>
    </source>
</evidence>
<gene>
    <name evidence="6" type="ORF">DICVIV_05880</name>
</gene>
<evidence type="ECO:0000313" key="7">
    <source>
        <dbReference type="Proteomes" id="UP000053766"/>
    </source>
</evidence>
<name>A0A0D8XU37_DICVI</name>